<dbReference type="HAMAP" id="MF_00187">
    <property type="entry name" value="FdhD"/>
    <property type="match status" value="1"/>
</dbReference>
<dbReference type="GeneID" id="93428106"/>
<dbReference type="PANTHER" id="PTHR30592:SF1">
    <property type="entry name" value="SULFUR CARRIER PROTEIN FDHD"/>
    <property type="match status" value="1"/>
</dbReference>
<dbReference type="PANTHER" id="PTHR30592">
    <property type="entry name" value="FORMATE DEHYDROGENASE"/>
    <property type="match status" value="1"/>
</dbReference>
<evidence type="ECO:0000256" key="1">
    <source>
        <dbReference type="ARBA" id="ARBA00022490"/>
    </source>
</evidence>
<dbReference type="GO" id="GO:0097163">
    <property type="term" value="F:sulfur carrier activity"/>
    <property type="evidence" value="ECO:0007669"/>
    <property type="project" value="UniProtKB-UniRule"/>
</dbReference>
<dbReference type="GO" id="GO:0005737">
    <property type="term" value="C:cytoplasm"/>
    <property type="evidence" value="ECO:0007669"/>
    <property type="project" value="UniProtKB-SubCell"/>
</dbReference>
<evidence type="ECO:0000256" key="3">
    <source>
        <dbReference type="HAMAP-Rule" id="MF_00187"/>
    </source>
</evidence>
<organism evidence="4 5">
    <name type="scientific">Oligella urethralis</name>
    <dbReference type="NCBI Taxonomy" id="90245"/>
    <lineage>
        <taxon>Bacteria</taxon>
        <taxon>Pseudomonadati</taxon>
        <taxon>Pseudomonadota</taxon>
        <taxon>Betaproteobacteria</taxon>
        <taxon>Burkholderiales</taxon>
        <taxon>Alcaligenaceae</taxon>
        <taxon>Oligella</taxon>
    </lineage>
</organism>
<dbReference type="RefSeq" id="WP_040614034.1">
    <property type="nucleotide sequence ID" value="NZ_JASOCU010000002.1"/>
</dbReference>
<keyword evidence="1 3" id="KW-0963">Cytoplasm</keyword>
<comment type="similarity">
    <text evidence="3">Belongs to the FdhD family.</text>
</comment>
<dbReference type="GO" id="GO:0016783">
    <property type="term" value="F:sulfurtransferase activity"/>
    <property type="evidence" value="ECO:0007669"/>
    <property type="project" value="InterPro"/>
</dbReference>
<dbReference type="Pfam" id="PF02634">
    <property type="entry name" value="FdhD-NarQ"/>
    <property type="match status" value="1"/>
</dbReference>
<dbReference type="Proteomes" id="UP000250242">
    <property type="component" value="Unassembled WGS sequence"/>
</dbReference>
<dbReference type="GO" id="GO:0006777">
    <property type="term" value="P:Mo-molybdopterin cofactor biosynthetic process"/>
    <property type="evidence" value="ECO:0007669"/>
    <property type="project" value="UniProtKB-UniRule"/>
</dbReference>
<dbReference type="InterPro" id="IPR003786">
    <property type="entry name" value="FdhD"/>
</dbReference>
<dbReference type="InterPro" id="IPR016193">
    <property type="entry name" value="Cytidine_deaminase-like"/>
</dbReference>
<proteinExistence type="inferred from homology"/>
<accession>A0A2N6QE32</accession>
<feature type="active site" description="Cysteine persulfide intermediate" evidence="3">
    <location>
        <position position="108"/>
    </location>
</feature>
<name>A0A2N6QE32_9BURK</name>
<dbReference type="SUPFAM" id="SSF53927">
    <property type="entry name" value="Cytidine deaminase-like"/>
    <property type="match status" value="1"/>
</dbReference>
<dbReference type="STRING" id="90245.GCA_001056285_01598"/>
<dbReference type="NCBIfam" id="TIGR00129">
    <property type="entry name" value="fdhD_narQ"/>
    <property type="match status" value="1"/>
</dbReference>
<dbReference type="Gene3D" id="3.40.140.10">
    <property type="entry name" value="Cytidine Deaminase, domain 2"/>
    <property type="match status" value="1"/>
</dbReference>
<dbReference type="PIRSF" id="PIRSF015626">
    <property type="entry name" value="FdhD"/>
    <property type="match status" value="1"/>
</dbReference>
<keyword evidence="2 3" id="KW-0501">Molybdenum cofactor biosynthesis</keyword>
<dbReference type="AlphaFoldDB" id="A0A2N6QE32"/>
<sequence length="265" mass="28953">MNPLSKASVWRLEHGVITPTQDVLIQETPVSLVYNGVSHIVLMATPADLEALALGFSLSEGIIKRPSQLYDVQLYETEQGIIVDMEIATAAFVELKHRRRNLQGRTGCGLCGIENLAAVKPEIAQISHHVDLTAEAIKKALIQFDEMQPLRESTGSVHAAAWATQSGEIQLSFEDVGRHNALDKLIGYAMKHQLPWEEGFVVVSSRASYEMVLKSALSGISCLVAVSAPTQFAVNLAKEAGLTLIGFARPQRQVIYHGAEHVFTE</sequence>
<protein>
    <recommendedName>
        <fullName evidence="3">Sulfur carrier protein FdhD</fullName>
    </recommendedName>
</protein>
<evidence type="ECO:0000313" key="5">
    <source>
        <dbReference type="Proteomes" id="UP000250242"/>
    </source>
</evidence>
<dbReference type="Gene3D" id="3.10.20.10">
    <property type="match status" value="1"/>
</dbReference>
<evidence type="ECO:0000313" key="4">
    <source>
        <dbReference type="EMBL" id="SPY08522.1"/>
    </source>
</evidence>
<comment type="function">
    <text evidence="3">Required for formate dehydrogenase (FDH) activity. Acts as a sulfur carrier protein that transfers sulfur from IscS to the molybdenum cofactor prior to its insertion into FDH.</text>
</comment>
<feature type="binding site" evidence="3">
    <location>
        <begin position="247"/>
        <end position="252"/>
    </location>
    <ligand>
        <name>Mo-bis(molybdopterin guanine dinucleotide)</name>
        <dbReference type="ChEBI" id="CHEBI:60539"/>
    </ligand>
</feature>
<dbReference type="EMBL" id="UATH01000001">
    <property type="protein sequence ID" value="SPY08522.1"/>
    <property type="molecule type" value="Genomic_DNA"/>
</dbReference>
<gene>
    <name evidence="3" type="primary">fdhD</name>
    <name evidence="4" type="ORF">NCTC11009_01749</name>
</gene>
<reference evidence="4 5" key="1">
    <citation type="submission" date="2018-06" db="EMBL/GenBank/DDBJ databases">
        <authorList>
            <consortium name="Pathogen Informatics"/>
            <person name="Doyle S."/>
        </authorList>
    </citation>
    <scope>NUCLEOTIDE SEQUENCE [LARGE SCALE GENOMIC DNA]</scope>
    <source>
        <strain evidence="4 5">NCTC11009</strain>
    </source>
</reference>
<comment type="subcellular location">
    <subcellularLocation>
        <location evidence="3">Cytoplasm</location>
    </subcellularLocation>
</comment>
<evidence type="ECO:0000256" key="2">
    <source>
        <dbReference type="ARBA" id="ARBA00023150"/>
    </source>
</evidence>